<reference evidence="2" key="1">
    <citation type="journal article" date="2022" name="Plant J.">
        <title>Strategies of tolerance reflected in two North American maple genomes.</title>
        <authorList>
            <person name="McEvoy S.L."/>
            <person name="Sezen U.U."/>
            <person name="Trouern-Trend A."/>
            <person name="McMahon S.M."/>
            <person name="Schaberg P.G."/>
            <person name="Yang J."/>
            <person name="Wegrzyn J.L."/>
            <person name="Swenson N.G."/>
        </authorList>
    </citation>
    <scope>NUCLEOTIDE SEQUENCE</scope>
    <source>
        <strain evidence="2">91603</strain>
    </source>
</reference>
<evidence type="ECO:0000313" key="2">
    <source>
        <dbReference type="EMBL" id="KAI9186457.1"/>
    </source>
</evidence>
<dbReference type="PANTHER" id="PTHR33699">
    <property type="entry name" value="EXPRESSED PROTEIN"/>
    <property type="match status" value="1"/>
</dbReference>
<organism evidence="2 3">
    <name type="scientific">Acer negundo</name>
    <name type="common">Box elder</name>
    <dbReference type="NCBI Taxonomy" id="4023"/>
    <lineage>
        <taxon>Eukaryota</taxon>
        <taxon>Viridiplantae</taxon>
        <taxon>Streptophyta</taxon>
        <taxon>Embryophyta</taxon>
        <taxon>Tracheophyta</taxon>
        <taxon>Spermatophyta</taxon>
        <taxon>Magnoliopsida</taxon>
        <taxon>eudicotyledons</taxon>
        <taxon>Gunneridae</taxon>
        <taxon>Pentapetalae</taxon>
        <taxon>rosids</taxon>
        <taxon>malvids</taxon>
        <taxon>Sapindales</taxon>
        <taxon>Sapindaceae</taxon>
        <taxon>Hippocastanoideae</taxon>
        <taxon>Acereae</taxon>
        <taxon>Acer</taxon>
    </lineage>
</organism>
<protein>
    <submittedName>
        <fullName evidence="2">Uncharacterized protein</fullName>
    </submittedName>
</protein>
<accession>A0AAD5J6T1</accession>
<evidence type="ECO:0000256" key="1">
    <source>
        <dbReference type="SAM" id="MobiDB-lite"/>
    </source>
</evidence>
<comment type="caution">
    <text evidence="2">The sequence shown here is derived from an EMBL/GenBank/DDBJ whole genome shotgun (WGS) entry which is preliminary data.</text>
</comment>
<gene>
    <name evidence="2" type="ORF">LWI28_017422</name>
</gene>
<reference evidence="2" key="2">
    <citation type="submission" date="2023-02" db="EMBL/GenBank/DDBJ databases">
        <authorList>
            <person name="Swenson N.G."/>
            <person name="Wegrzyn J.L."/>
            <person name="Mcevoy S.L."/>
        </authorList>
    </citation>
    <scope>NUCLEOTIDE SEQUENCE</scope>
    <source>
        <strain evidence="2">91603</strain>
        <tissue evidence="2">Leaf</tissue>
    </source>
</reference>
<dbReference type="PANTHER" id="PTHR33699:SF3">
    <property type="entry name" value="OS06G0347300 PROTEIN"/>
    <property type="match status" value="1"/>
</dbReference>
<name>A0AAD5J6T1_ACENE</name>
<feature type="region of interest" description="Disordered" evidence="1">
    <location>
        <begin position="1"/>
        <end position="43"/>
    </location>
</feature>
<dbReference type="AlphaFoldDB" id="A0AAD5J6T1"/>
<dbReference type="EMBL" id="JAJSOW010000100">
    <property type="protein sequence ID" value="KAI9186457.1"/>
    <property type="molecule type" value="Genomic_DNA"/>
</dbReference>
<proteinExistence type="predicted"/>
<dbReference type="Proteomes" id="UP001064489">
    <property type="component" value="Chromosome 3"/>
</dbReference>
<evidence type="ECO:0000313" key="3">
    <source>
        <dbReference type="Proteomes" id="UP001064489"/>
    </source>
</evidence>
<keyword evidence="3" id="KW-1185">Reference proteome</keyword>
<feature type="compositionally biased region" description="Basic residues" evidence="1">
    <location>
        <begin position="1"/>
        <end position="12"/>
    </location>
</feature>
<sequence length="74" mass="8414">MKREARKLRSRKSNQQEARNGVVPPPTTRRRPPSVRPPKAVDEDLYKIPPELLHSSNRKKMTGFFSCLVPACAS</sequence>